<comment type="caution">
    <text evidence="1">The sequence shown here is derived from an EMBL/GenBank/DDBJ whole genome shotgun (WGS) entry which is preliminary data.</text>
</comment>
<dbReference type="AlphaFoldDB" id="A0A9D5H3L7"/>
<name>A0A9D5H3L7_9LILI</name>
<dbReference type="OrthoDB" id="430364at2759"/>
<proteinExistence type="predicted"/>
<dbReference type="Proteomes" id="UP001085076">
    <property type="component" value="Miscellaneous, Linkage group lg10"/>
</dbReference>
<reference evidence="1" key="1">
    <citation type="submission" date="2021-03" db="EMBL/GenBank/DDBJ databases">
        <authorList>
            <person name="Li Z."/>
            <person name="Yang C."/>
        </authorList>
    </citation>
    <scope>NUCLEOTIDE SEQUENCE</scope>
    <source>
        <strain evidence="1">Dzin_1.0</strain>
        <tissue evidence="1">Leaf</tissue>
    </source>
</reference>
<keyword evidence="2" id="KW-1185">Reference proteome</keyword>
<accession>A0A9D5H3L7</accession>
<sequence length="103" mass="10892">MVVEPVPVVVNEVAFASTVLSGLGSSCTDVDFEDKRLLEILGHAILAAMEKKNTSFSSKSICTTDILNMVCGCVENLSSDSTILPVLKVLLTAVASTKFRGTI</sequence>
<reference evidence="1" key="2">
    <citation type="journal article" date="2022" name="Hortic Res">
        <title>The genome of Dioscorea zingiberensis sheds light on the biosynthesis, origin and evolution of the medicinally important diosgenin saponins.</title>
        <authorList>
            <person name="Li Y."/>
            <person name="Tan C."/>
            <person name="Li Z."/>
            <person name="Guo J."/>
            <person name="Li S."/>
            <person name="Chen X."/>
            <person name="Wang C."/>
            <person name="Dai X."/>
            <person name="Yang H."/>
            <person name="Song W."/>
            <person name="Hou L."/>
            <person name="Xu J."/>
            <person name="Tong Z."/>
            <person name="Xu A."/>
            <person name="Yuan X."/>
            <person name="Wang W."/>
            <person name="Yang Q."/>
            <person name="Chen L."/>
            <person name="Sun Z."/>
            <person name="Wang K."/>
            <person name="Pan B."/>
            <person name="Chen J."/>
            <person name="Bao Y."/>
            <person name="Liu F."/>
            <person name="Qi X."/>
            <person name="Gang D.R."/>
            <person name="Wen J."/>
            <person name="Li J."/>
        </authorList>
    </citation>
    <scope>NUCLEOTIDE SEQUENCE</scope>
    <source>
        <strain evidence="1">Dzin_1.0</strain>
    </source>
</reference>
<organism evidence="1 2">
    <name type="scientific">Dioscorea zingiberensis</name>
    <dbReference type="NCBI Taxonomy" id="325984"/>
    <lineage>
        <taxon>Eukaryota</taxon>
        <taxon>Viridiplantae</taxon>
        <taxon>Streptophyta</taxon>
        <taxon>Embryophyta</taxon>
        <taxon>Tracheophyta</taxon>
        <taxon>Spermatophyta</taxon>
        <taxon>Magnoliopsida</taxon>
        <taxon>Liliopsida</taxon>
        <taxon>Dioscoreales</taxon>
        <taxon>Dioscoreaceae</taxon>
        <taxon>Dioscorea</taxon>
    </lineage>
</organism>
<protein>
    <submittedName>
        <fullName evidence="1">Uncharacterized protein</fullName>
    </submittedName>
</protein>
<dbReference type="EMBL" id="JAGGNH010000010">
    <property type="protein sequence ID" value="KAJ0961891.1"/>
    <property type="molecule type" value="Genomic_DNA"/>
</dbReference>
<gene>
    <name evidence="1" type="ORF">J5N97_029719</name>
</gene>
<evidence type="ECO:0000313" key="2">
    <source>
        <dbReference type="Proteomes" id="UP001085076"/>
    </source>
</evidence>
<evidence type="ECO:0000313" key="1">
    <source>
        <dbReference type="EMBL" id="KAJ0961891.1"/>
    </source>
</evidence>